<gene>
    <name evidence="1" type="ORF">LCGC14_1149330</name>
</gene>
<accession>A0A0F9Q1P1</accession>
<protein>
    <submittedName>
        <fullName evidence="1">Uncharacterized protein</fullName>
    </submittedName>
</protein>
<evidence type="ECO:0000313" key="1">
    <source>
        <dbReference type="EMBL" id="KKM99297.1"/>
    </source>
</evidence>
<proteinExistence type="predicted"/>
<organism evidence="1">
    <name type="scientific">marine sediment metagenome</name>
    <dbReference type="NCBI Taxonomy" id="412755"/>
    <lineage>
        <taxon>unclassified sequences</taxon>
        <taxon>metagenomes</taxon>
        <taxon>ecological metagenomes</taxon>
    </lineage>
</organism>
<name>A0A0F9Q1P1_9ZZZZ</name>
<dbReference type="AlphaFoldDB" id="A0A0F9Q1P1"/>
<dbReference type="EMBL" id="LAZR01005514">
    <property type="protein sequence ID" value="KKM99297.1"/>
    <property type="molecule type" value="Genomic_DNA"/>
</dbReference>
<reference evidence="1" key="1">
    <citation type="journal article" date="2015" name="Nature">
        <title>Complex archaea that bridge the gap between prokaryotes and eukaryotes.</title>
        <authorList>
            <person name="Spang A."/>
            <person name="Saw J.H."/>
            <person name="Jorgensen S.L."/>
            <person name="Zaremba-Niedzwiedzka K."/>
            <person name="Martijn J."/>
            <person name="Lind A.E."/>
            <person name="van Eijk R."/>
            <person name="Schleper C."/>
            <person name="Guy L."/>
            <person name="Ettema T.J."/>
        </authorList>
    </citation>
    <scope>NUCLEOTIDE SEQUENCE</scope>
</reference>
<sequence>MSDQYTIEKLIKVLEKVPEKNLRLIDLINELTIDGEIDVDLLGEREGEINLAIAEAKMYGSHTIIAVNSLQQLEAKPDV</sequence>
<comment type="caution">
    <text evidence="1">The sequence shown here is derived from an EMBL/GenBank/DDBJ whole genome shotgun (WGS) entry which is preliminary data.</text>
</comment>